<accession>A0A6I0DVZ6</accession>
<dbReference type="Proteomes" id="UP000441102">
    <property type="component" value="Unassembled WGS sequence"/>
</dbReference>
<dbReference type="RefSeq" id="WP_010657978.1">
    <property type="nucleotide sequence ID" value="NZ_CP044970.1"/>
</dbReference>
<keyword evidence="1" id="KW-0812">Transmembrane</keyword>
<dbReference type="Proteomes" id="UP000642265">
    <property type="component" value="Unassembled WGS sequence"/>
</dbReference>
<dbReference type="Pfam" id="PF07077">
    <property type="entry name" value="DUF1345"/>
    <property type="match status" value="1"/>
</dbReference>
<comment type="caution">
    <text evidence="2">The sequence shown here is derived from an EMBL/GenBank/DDBJ whole genome shotgun (WGS) entry which is preliminary data.</text>
</comment>
<dbReference type="GeneID" id="61316366"/>
<keyword evidence="1" id="KW-0472">Membrane</keyword>
<reference evidence="2 4" key="1">
    <citation type="submission" date="2019-09" db="EMBL/GenBank/DDBJ databases">
        <title>Taxonomic organization of the family Brucellaceae based on a phylogenomic approach.</title>
        <authorList>
            <person name="Leclercq S."/>
            <person name="Cloeckaert A."/>
            <person name="Zygmunt M.S."/>
        </authorList>
    </citation>
    <scope>NUCLEOTIDE SEQUENCE [LARGE SCALE GENOMIC DNA]</scope>
    <source>
        <strain evidence="2 4">CCUG 34461</strain>
    </source>
</reference>
<dbReference type="EMBL" id="JACZKO010000033">
    <property type="protein sequence ID" value="MBE0561165.1"/>
    <property type="molecule type" value="Genomic_DNA"/>
</dbReference>
<name>A0A6I0DVZ6_BRUAN</name>
<organism evidence="2 4">
    <name type="scientific">Brucella anthropi</name>
    <name type="common">Ochrobactrum anthropi</name>
    <dbReference type="NCBI Taxonomy" id="529"/>
    <lineage>
        <taxon>Bacteria</taxon>
        <taxon>Pseudomonadati</taxon>
        <taxon>Pseudomonadota</taxon>
        <taxon>Alphaproteobacteria</taxon>
        <taxon>Hyphomicrobiales</taxon>
        <taxon>Brucellaceae</taxon>
        <taxon>Brucella/Ochrobactrum group</taxon>
        <taxon>Brucella</taxon>
    </lineage>
</organism>
<reference evidence="3" key="3">
    <citation type="submission" date="2020-10" db="EMBL/GenBank/DDBJ databases">
        <title>Enrichment of novel Verrucomicrobia, Bacteroidetes and Krumholzibacteria in an oxygen-limited, methane- and iron-fed bioreactor inoculated with Bothnian Sea sediments.</title>
        <authorList>
            <person name="Martins P.D."/>
            <person name="de Jong A."/>
            <person name="Lenstra W.K."/>
            <person name="van Helmond N.A.G.M."/>
            <person name="Slomp C.P."/>
            <person name="Jetten M.S.M."/>
            <person name="Welte C.U."/>
            <person name="Rasigraf O."/>
        </authorList>
    </citation>
    <scope>NUCLEOTIDE SEQUENCE</scope>
    <source>
        <strain evidence="3">MAG47</strain>
    </source>
</reference>
<feature type="transmembrane region" description="Helical" evidence="1">
    <location>
        <begin position="12"/>
        <end position="30"/>
    </location>
</feature>
<dbReference type="AlphaFoldDB" id="A0A6I0DVZ6"/>
<feature type="transmembrane region" description="Helical" evidence="1">
    <location>
        <begin position="108"/>
        <end position="130"/>
    </location>
</feature>
<feature type="transmembrane region" description="Helical" evidence="1">
    <location>
        <begin position="74"/>
        <end position="96"/>
    </location>
</feature>
<reference evidence="3" key="2">
    <citation type="submission" date="2020-09" db="EMBL/GenBank/DDBJ databases">
        <authorList>
            <person name="Dalcin Martins P."/>
        </authorList>
    </citation>
    <scope>NUCLEOTIDE SEQUENCE</scope>
    <source>
        <strain evidence="3">MAG47</strain>
    </source>
</reference>
<gene>
    <name evidence="2" type="ORF">F9L06_07695</name>
    <name evidence="3" type="ORF">IH622_10215</name>
</gene>
<protein>
    <submittedName>
        <fullName evidence="2">DUF1345 domain-containing protein</fullName>
    </submittedName>
</protein>
<feature type="transmembrane region" description="Helical" evidence="1">
    <location>
        <begin position="36"/>
        <end position="53"/>
    </location>
</feature>
<sequence length="228" mass="25271">MLSRLPYQRHRPFYLALIVSLTSIVLALLFRPSLVIAIAASAFFLTYLITALWRMPRLTSQFLRNHAASSDEPAWIIFLIVLAAVISAVFALFMLINQQNTPHWFDLAVTISAVPLGWATIHMMAALHYAHLYWQPQSTEVAVKAETEDARKGEKVPRGGLNFPGTTEPCGWDFVYFAYVIGMAAQTSDTNITITVMRQINTMHAIVSFAFNTVLVAAAVNVIVALGS</sequence>
<keyword evidence="1" id="KW-1133">Transmembrane helix</keyword>
<feature type="transmembrane region" description="Helical" evidence="1">
    <location>
        <begin position="205"/>
        <end position="226"/>
    </location>
</feature>
<evidence type="ECO:0000256" key="1">
    <source>
        <dbReference type="SAM" id="Phobius"/>
    </source>
</evidence>
<evidence type="ECO:0000313" key="2">
    <source>
        <dbReference type="EMBL" id="KAB2801557.1"/>
    </source>
</evidence>
<evidence type="ECO:0000313" key="3">
    <source>
        <dbReference type="EMBL" id="MBE0561165.1"/>
    </source>
</evidence>
<proteinExistence type="predicted"/>
<dbReference type="InterPro" id="IPR009781">
    <property type="entry name" value="DUF1345"/>
</dbReference>
<evidence type="ECO:0000313" key="4">
    <source>
        <dbReference type="Proteomes" id="UP000441102"/>
    </source>
</evidence>
<dbReference type="EMBL" id="WBWX01000002">
    <property type="protein sequence ID" value="KAB2801557.1"/>
    <property type="molecule type" value="Genomic_DNA"/>
</dbReference>